<dbReference type="EC" id="4.2.3.4" evidence="8 19"/>
<evidence type="ECO:0000259" key="21">
    <source>
        <dbReference type="Pfam" id="PF24621"/>
    </source>
</evidence>
<feature type="domain" description="3-dehydroquinate synthase N-terminal" evidence="20">
    <location>
        <begin position="77"/>
        <end position="189"/>
    </location>
</feature>
<feature type="binding site" evidence="19">
    <location>
        <position position="258"/>
    </location>
    <ligand>
        <name>Zn(2+)</name>
        <dbReference type="ChEBI" id="CHEBI:29105"/>
    </ligand>
</feature>
<dbReference type="GO" id="GO:0008652">
    <property type="term" value="P:amino acid biosynthetic process"/>
    <property type="evidence" value="ECO:0007669"/>
    <property type="project" value="UniProtKB-KW"/>
</dbReference>
<dbReference type="FunFam" id="3.40.50.1970:FF:000007">
    <property type="entry name" value="Pentafunctional AROM polypeptide"/>
    <property type="match status" value="1"/>
</dbReference>
<evidence type="ECO:0000256" key="8">
    <source>
        <dbReference type="ARBA" id="ARBA00013031"/>
    </source>
</evidence>
<feature type="binding site" evidence="19">
    <location>
        <position position="194"/>
    </location>
    <ligand>
        <name>Zn(2+)</name>
        <dbReference type="ChEBI" id="CHEBI:29105"/>
    </ligand>
</feature>
<dbReference type="EMBL" id="CP036281">
    <property type="protein sequence ID" value="QDU82152.1"/>
    <property type="molecule type" value="Genomic_DNA"/>
</dbReference>
<keyword evidence="12 19" id="KW-0479">Metal-binding</keyword>
<evidence type="ECO:0000256" key="12">
    <source>
        <dbReference type="ARBA" id="ARBA00022723"/>
    </source>
</evidence>
<evidence type="ECO:0000313" key="22">
    <source>
        <dbReference type="EMBL" id="QDU82152.1"/>
    </source>
</evidence>
<evidence type="ECO:0000259" key="20">
    <source>
        <dbReference type="Pfam" id="PF01761"/>
    </source>
</evidence>
<comment type="cofactor">
    <cofactor evidence="2 19">
        <name>NAD(+)</name>
        <dbReference type="ChEBI" id="CHEBI:57540"/>
    </cofactor>
</comment>
<dbReference type="InterPro" id="IPR056179">
    <property type="entry name" value="DHQS_C"/>
</dbReference>
<dbReference type="InterPro" id="IPR030963">
    <property type="entry name" value="DHQ_synth_fam"/>
</dbReference>
<dbReference type="KEGG" id="plon:Pla110_39070"/>
<comment type="subcellular location">
    <subcellularLocation>
        <location evidence="5 19">Cytoplasm</location>
    </subcellularLocation>
</comment>
<dbReference type="Gene3D" id="3.40.50.1970">
    <property type="match status" value="1"/>
</dbReference>
<dbReference type="AlphaFoldDB" id="A0A518CSE1"/>
<name>A0A518CSE1_9PLAN</name>
<feature type="binding site" evidence="19">
    <location>
        <begin position="115"/>
        <end position="119"/>
    </location>
    <ligand>
        <name>NAD(+)</name>
        <dbReference type="ChEBI" id="CHEBI:57540"/>
    </ligand>
</feature>
<comment type="cofactor">
    <cofactor evidence="19">
        <name>Co(2+)</name>
        <dbReference type="ChEBI" id="CHEBI:48828"/>
    </cofactor>
    <cofactor evidence="19">
        <name>Zn(2+)</name>
        <dbReference type="ChEBI" id="CHEBI:29105"/>
    </cofactor>
    <text evidence="19">Binds 1 divalent metal cation per subunit. Can use either Co(2+) or Zn(2+).</text>
</comment>
<feature type="domain" description="3-dehydroquinate synthase C-terminal" evidence="21">
    <location>
        <begin position="191"/>
        <end position="338"/>
    </location>
</feature>
<feature type="binding site" evidence="19">
    <location>
        <position position="161"/>
    </location>
    <ligand>
        <name>NAD(+)</name>
        <dbReference type="ChEBI" id="CHEBI:57540"/>
    </ligand>
</feature>
<accession>A0A518CSE1</accession>
<dbReference type="Proteomes" id="UP000317178">
    <property type="component" value="Chromosome"/>
</dbReference>
<dbReference type="PIRSF" id="PIRSF001455">
    <property type="entry name" value="DHQ_synth"/>
    <property type="match status" value="1"/>
</dbReference>
<dbReference type="Gene3D" id="1.20.1090.10">
    <property type="entry name" value="Dehydroquinate synthase-like - alpha domain"/>
    <property type="match status" value="1"/>
</dbReference>
<feature type="binding site" evidence="19">
    <location>
        <position position="152"/>
    </location>
    <ligand>
        <name>NAD(+)</name>
        <dbReference type="ChEBI" id="CHEBI:57540"/>
    </ligand>
</feature>
<evidence type="ECO:0000256" key="2">
    <source>
        <dbReference type="ARBA" id="ARBA00001911"/>
    </source>
</evidence>
<evidence type="ECO:0000256" key="17">
    <source>
        <dbReference type="ARBA" id="ARBA00023239"/>
    </source>
</evidence>
<dbReference type="CDD" id="cd08195">
    <property type="entry name" value="DHQS"/>
    <property type="match status" value="1"/>
</dbReference>
<keyword evidence="13 19" id="KW-0547">Nucleotide-binding</keyword>
<dbReference type="GO" id="GO:0009073">
    <property type="term" value="P:aromatic amino acid family biosynthetic process"/>
    <property type="evidence" value="ECO:0007669"/>
    <property type="project" value="UniProtKB-KW"/>
</dbReference>
<keyword evidence="18 19" id="KW-0170">Cobalt</keyword>
<dbReference type="Pfam" id="PF24621">
    <property type="entry name" value="DHQS_C"/>
    <property type="match status" value="1"/>
</dbReference>
<evidence type="ECO:0000256" key="19">
    <source>
        <dbReference type="HAMAP-Rule" id="MF_00110"/>
    </source>
</evidence>
<feature type="binding site" evidence="19">
    <location>
        <begin position="139"/>
        <end position="140"/>
    </location>
    <ligand>
        <name>NAD(+)</name>
        <dbReference type="ChEBI" id="CHEBI:57540"/>
    </ligand>
</feature>
<evidence type="ECO:0000313" key="23">
    <source>
        <dbReference type="Proteomes" id="UP000317178"/>
    </source>
</evidence>
<evidence type="ECO:0000256" key="6">
    <source>
        <dbReference type="ARBA" id="ARBA00004661"/>
    </source>
</evidence>
<dbReference type="PANTHER" id="PTHR43622">
    <property type="entry name" value="3-DEHYDROQUINATE SYNTHASE"/>
    <property type="match status" value="1"/>
</dbReference>
<dbReference type="InterPro" id="IPR030960">
    <property type="entry name" value="DHQS/DOIS_N"/>
</dbReference>
<dbReference type="GO" id="GO:0009423">
    <property type="term" value="P:chorismate biosynthetic process"/>
    <property type="evidence" value="ECO:0007669"/>
    <property type="project" value="UniProtKB-UniRule"/>
</dbReference>
<comment type="pathway">
    <text evidence="6 19">Metabolic intermediate biosynthesis; chorismate biosynthesis; chorismate from D-erythrose 4-phosphate and phosphoenolpyruvate: step 2/7.</text>
</comment>
<dbReference type="InterPro" id="IPR016037">
    <property type="entry name" value="DHQ_synth_AroB"/>
</dbReference>
<evidence type="ECO:0000256" key="4">
    <source>
        <dbReference type="ARBA" id="ARBA00003485"/>
    </source>
</evidence>
<comment type="catalytic activity">
    <reaction evidence="1 19">
        <text>7-phospho-2-dehydro-3-deoxy-D-arabino-heptonate = 3-dehydroquinate + phosphate</text>
        <dbReference type="Rhea" id="RHEA:21968"/>
        <dbReference type="ChEBI" id="CHEBI:32364"/>
        <dbReference type="ChEBI" id="CHEBI:43474"/>
        <dbReference type="ChEBI" id="CHEBI:58394"/>
        <dbReference type="EC" id="4.2.3.4"/>
    </reaction>
</comment>
<comment type="cofactor">
    <cofactor evidence="3">
        <name>Zn(2+)</name>
        <dbReference type="ChEBI" id="CHEBI:29105"/>
    </cofactor>
</comment>
<evidence type="ECO:0000256" key="10">
    <source>
        <dbReference type="ARBA" id="ARBA00022490"/>
    </source>
</evidence>
<dbReference type="UniPathway" id="UPA00053">
    <property type="reaction ID" value="UER00085"/>
</dbReference>
<comment type="function">
    <text evidence="4 19">Catalyzes the conversion of 3-deoxy-D-arabino-heptulosonate 7-phosphate (DAHP) to dehydroquinate (DHQ).</text>
</comment>
<dbReference type="GO" id="GO:0003856">
    <property type="term" value="F:3-dehydroquinate synthase activity"/>
    <property type="evidence" value="ECO:0007669"/>
    <property type="project" value="UniProtKB-UniRule"/>
</dbReference>
<feature type="binding site" evidence="19">
    <location>
        <begin position="179"/>
        <end position="182"/>
    </location>
    <ligand>
        <name>NAD(+)</name>
        <dbReference type="ChEBI" id="CHEBI:57540"/>
    </ligand>
</feature>
<evidence type="ECO:0000256" key="14">
    <source>
        <dbReference type="ARBA" id="ARBA00022833"/>
    </source>
</evidence>
<dbReference type="RefSeq" id="WP_144998092.1">
    <property type="nucleotide sequence ID" value="NZ_CP036281.1"/>
</dbReference>
<sequence length="369" mass="40077">MSESVLNVQVDLGPRSYEITIGSDRLSQFANAVAGWIPAPTSGVKKVAIVTDRNLAQSHLVPVATSLRSAGWEVCEIVLKPGEASKSFTVMQEMFDQLVDFKADRGTLLVALGGGVVGDAAGFVAATYTRGIPFIQVPTTLLAQVDSSVGGKVAVNHTRAKNLIGAFYQPRGVFVDTATLSTLPVRDYRSGMAEVVKYGMILDAEFFEYLEQHLSELNERDPEVLRYVVSRSCRLKADVVEADEEERTGLRAVLNYGHTFAHAYEALCGYGELMHGEAVSIGMINASRLAERLGMVDAELTKRQIALLSGLSLPVELPEGSDLNSDAILDRMKLDKKVLAGKLRFVLPTRMGHCEMVSDVAEEDVRAVL</sequence>
<comment type="similarity">
    <text evidence="7 19">Belongs to the sugar phosphate cyclases superfamily. Dehydroquinate synthase family.</text>
</comment>
<evidence type="ECO:0000256" key="13">
    <source>
        <dbReference type="ARBA" id="ARBA00022741"/>
    </source>
</evidence>
<evidence type="ECO:0000256" key="3">
    <source>
        <dbReference type="ARBA" id="ARBA00001947"/>
    </source>
</evidence>
<dbReference type="OrthoDB" id="9806583at2"/>
<dbReference type="HAMAP" id="MF_00110">
    <property type="entry name" value="DHQ_synthase"/>
    <property type="match status" value="1"/>
</dbReference>
<reference evidence="22 23" key="1">
    <citation type="submission" date="2019-02" db="EMBL/GenBank/DDBJ databases">
        <title>Deep-cultivation of Planctomycetes and their phenomic and genomic characterization uncovers novel biology.</title>
        <authorList>
            <person name="Wiegand S."/>
            <person name="Jogler M."/>
            <person name="Boedeker C."/>
            <person name="Pinto D."/>
            <person name="Vollmers J."/>
            <person name="Rivas-Marin E."/>
            <person name="Kohn T."/>
            <person name="Peeters S.H."/>
            <person name="Heuer A."/>
            <person name="Rast P."/>
            <person name="Oberbeckmann S."/>
            <person name="Bunk B."/>
            <person name="Jeske O."/>
            <person name="Meyerdierks A."/>
            <person name="Storesund J.E."/>
            <person name="Kallscheuer N."/>
            <person name="Luecker S."/>
            <person name="Lage O.M."/>
            <person name="Pohl T."/>
            <person name="Merkel B.J."/>
            <person name="Hornburger P."/>
            <person name="Mueller R.-W."/>
            <person name="Bruemmer F."/>
            <person name="Labrenz M."/>
            <person name="Spormann A.M."/>
            <person name="Op den Camp H."/>
            <person name="Overmann J."/>
            <person name="Amann R."/>
            <person name="Jetten M.S.M."/>
            <person name="Mascher T."/>
            <person name="Medema M.H."/>
            <person name="Devos D.P."/>
            <person name="Kaster A.-K."/>
            <person name="Ovreas L."/>
            <person name="Rohde M."/>
            <person name="Galperin M.Y."/>
            <person name="Jogler C."/>
        </authorList>
    </citation>
    <scope>NUCLEOTIDE SEQUENCE [LARGE SCALE GENOMIC DNA]</scope>
    <source>
        <strain evidence="22 23">Pla110</strain>
    </source>
</reference>
<comment type="caution">
    <text evidence="19">Lacks conserved residue(s) required for the propagation of feature annotation.</text>
</comment>
<evidence type="ECO:0000256" key="18">
    <source>
        <dbReference type="ARBA" id="ARBA00023285"/>
    </source>
</evidence>
<protein>
    <recommendedName>
        <fullName evidence="9 19">3-dehydroquinate synthase</fullName>
        <shortName evidence="19">DHQS</shortName>
        <ecNumber evidence="8 19">4.2.3.4</ecNumber>
    </recommendedName>
</protein>
<evidence type="ECO:0000256" key="11">
    <source>
        <dbReference type="ARBA" id="ARBA00022605"/>
    </source>
</evidence>
<keyword evidence="15 19" id="KW-0520">NAD</keyword>
<organism evidence="22 23">
    <name type="scientific">Polystyrenella longa</name>
    <dbReference type="NCBI Taxonomy" id="2528007"/>
    <lineage>
        <taxon>Bacteria</taxon>
        <taxon>Pseudomonadati</taxon>
        <taxon>Planctomycetota</taxon>
        <taxon>Planctomycetia</taxon>
        <taxon>Planctomycetales</taxon>
        <taxon>Planctomycetaceae</taxon>
        <taxon>Polystyrenella</taxon>
    </lineage>
</organism>
<dbReference type="GO" id="GO:0046872">
    <property type="term" value="F:metal ion binding"/>
    <property type="evidence" value="ECO:0007669"/>
    <property type="project" value="UniProtKB-KW"/>
</dbReference>
<keyword evidence="14 19" id="KW-0862">Zinc</keyword>
<evidence type="ECO:0000256" key="15">
    <source>
        <dbReference type="ARBA" id="ARBA00023027"/>
    </source>
</evidence>
<keyword evidence="17 19" id="KW-0456">Lyase</keyword>
<evidence type="ECO:0000256" key="7">
    <source>
        <dbReference type="ARBA" id="ARBA00005412"/>
    </source>
</evidence>
<dbReference type="Pfam" id="PF01761">
    <property type="entry name" value="DHQ_synthase"/>
    <property type="match status" value="1"/>
</dbReference>
<proteinExistence type="inferred from homology"/>
<dbReference type="InterPro" id="IPR050071">
    <property type="entry name" value="Dehydroquinate_synthase"/>
</dbReference>
<evidence type="ECO:0000256" key="9">
    <source>
        <dbReference type="ARBA" id="ARBA00017684"/>
    </source>
</evidence>
<keyword evidence="10 19" id="KW-0963">Cytoplasm</keyword>
<evidence type="ECO:0000256" key="16">
    <source>
        <dbReference type="ARBA" id="ARBA00023141"/>
    </source>
</evidence>
<keyword evidence="16 19" id="KW-0057">Aromatic amino acid biosynthesis</keyword>
<evidence type="ECO:0000256" key="5">
    <source>
        <dbReference type="ARBA" id="ARBA00004496"/>
    </source>
</evidence>
<dbReference type="GO" id="GO:0005737">
    <property type="term" value="C:cytoplasm"/>
    <property type="evidence" value="ECO:0007669"/>
    <property type="project" value="UniProtKB-SubCell"/>
</dbReference>
<dbReference type="NCBIfam" id="TIGR01357">
    <property type="entry name" value="aroB"/>
    <property type="match status" value="1"/>
</dbReference>
<dbReference type="PANTHER" id="PTHR43622:SF7">
    <property type="entry name" value="3-DEHYDROQUINATE SYNTHASE, CHLOROPLASTIC"/>
    <property type="match status" value="1"/>
</dbReference>
<keyword evidence="23" id="KW-1185">Reference proteome</keyword>
<dbReference type="GO" id="GO:0000166">
    <property type="term" value="F:nucleotide binding"/>
    <property type="evidence" value="ECO:0007669"/>
    <property type="project" value="UniProtKB-KW"/>
</dbReference>
<gene>
    <name evidence="19 22" type="primary">aroB</name>
    <name evidence="22" type="ORF">Pla110_39070</name>
</gene>
<feature type="binding site" evidence="19">
    <location>
        <position position="275"/>
    </location>
    <ligand>
        <name>Zn(2+)</name>
        <dbReference type="ChEBI" id="CHEBI:29105"/>
    </ligand>
</feature>
<dbReference type="SUPFAM" id="SSF56796">
    <property type="entry name" value="Dehydroquinate synthase-like"/>
    <property type="match status" value="1"/>
</dbReference>
<keyword evidence="11 19" id="KW-0028">Amino-acid biosynthesis</keyword>
<evidence type="ECO:0000256" key="1">
    <source>
        <dbReference type="ARBA" id="ARBA00001393"/>
    </source>
</evidence>